<evidence type="ECO:0000256" key="5">
    <source>
        <dbReference type="ARBA" id="ARBA00038253"/>
    </source>
</evidence>
<feature type="chain" id="PRO_5042008854" description="Tetratricopeptide repeat protein" evidence="8">
    <location>
        <begin position="24"/>
        <end position="632"/>
    </location>
</feature>
<keyword evidence="7" id="KW-0812">Transmembrane</keyword>
<keyword evidence="10" id="KW-1185">Reference proteome</keyword>
<protein>
    <recommendedName>
        <fullName evidence="11">Tetratricopeptide repeat protein</fullName>
    </recommendedName>
</protein>
<gene>
    <name evidence="9" type="ORF">BWR22_09490</name>
</gene>
<dbReference type="GO" id="GO:0005737">
    <property type="term" value="C:cytoplasm"/>
    <property type="evidence" value="ECO:0007669"/>
    <property type="project" value="UniProtKB-SubCell"/>
</dbReference>
<dbReference type="InterPro" id="IPR011990">
    <property type="entry name" value="TPR-like_helical_dom_sf"/>
</dbReference>
<dbReference type="SUPFAM" id="SSF48452">
    <property type="entry name" value="TPR-like"/>
    <property type="match status" value="1"/>
</dbReference>
<dbReference type="Pfam" id="PF13181">
    <property type="entry name" value="TPR_8"/>
    <property type="match status" value="1"/>
</dbReference>
<keyword evidence="8" id="KW-0732">Signal</keyword>
<evidence type="ECO:0000313" key="10">
    <source>
        <dbReference type="Proteomes" id="UP000187506"/>
    </source>
</evidence>
<evidence type="ECO:0000256" key="6">
    <source>
        <dbReference type="PROSITE-ProRule" id="PRU00339"/>
    </source>
</evidence>
<evidence type="ECO:0000256" key="7">
    <source>
        <dbReference type="SAM" id="Phobius"/>
    </source>
</evidence>
<feature type="transmembrane region" description="Helical" evidence="7">
    <location>
        <begin position="416"/>
        <end position="436"/>
    </location>
</feature>
<keyword evidence="4 6" id="KW-0802">TPR repeat</keyword>
<evidence type="ECO:0000256" key="3">
    <source>
        <dbReference type="ARBA" id="ARBA00022737"/>
    </source>
</evidence>
<evidence type="ECO:0000313" key="9">
    <source>
        <dbReference type="EMBL" id="APY00541.1"/>
    </source>
</evidence>
<reference evidence="9 10" key="1">
    <citation type="submission" date="2017-01" db="EMBL/GenBank/DDBJ databases">
        <title>Complete genome of Lacinutrix venerupis DOK2-8 isolated from seawater in Dokdo.</title>
        <authorList>
            <person name="Chi W.-J."/>
            <person name="Kim J.H."/>
        </authorList>
    </citation>
    <scope>NUCLEOTIDE SEQUENCE [LARGE SCALE GENOMIC DNA]</scope>
    <source>
        <strain evidence="9 10">DOK2-8</strain>
    </source>
</reference>
<evidence type="ECO:0008006" key="11">
    <source>
        <dbReference type="Google" id="ProtNLM"/>
    </source>
</evidence>
<feature type="repeat" description="TPR" evidence="6">
    <location>
        <begin position="195"/>
        <end position="228"/>
    </location>
</feature>
<dbReference type="PROSITE" id="PS50005">
    <property type="entry name" value="TPR"/>
    <property type="match status" value="1"/>
</dbReference>
<evidence type="ECO:0000256" key="8">
    <source>
        <dbReference type="SAM" id="SignalP"/>
    </source>
</evidence>
<proteinExistence type="inferred from homology"/>
<comment type="subcellular location">
    <subcellularLocation>
        <location evidence="1">Cytoplasm</location>
    </subcellularLocation>
</comment>
<dbReference type="Proteomes" id="UP000187506">
    <property type="component" value="Chromosome"/>
</dbReference>
<dbReference type="EMBL" id="CP019352">
    <property type="protein sequence ID" value="APY00541.1"/>
    <property type="molecule type" value="Genomic_DNA"/>
</dbReference>
<dbReference type="PANTHER" id="PTHR46630">
    <property type="entry name" value="TETRATRICOPEPTIDE REPEAT PROTEIN 29"/>
    <property type="match status" value="1"/>
</dbReference>
<comment type="similarity">
    <text evidence="5">Belongs to the Rap family.</text>
</comment>
<evidence type="ECO:0000256" key="2">
    <source>
        <dbReference type="ARBA" id="ARBA00022490"/>
    </source>
</evidence>
<keyword evidence="2" id="KW-0963">Cytoplasm</keyword>
<dbReference type="InterPro" id="IPR019734">
    <property type="entry name" value="TPR_rpt"/>
</dbReference>
<organism evidence="9 10">
    <name type="scientific">Lacinutrix venerupis</name>
    <dbReference type="NCBI Taxonomy" id="1486034"/>
    <lineage>
        <taxon>Bacteria</taxon>
        <taxon>Pseudomonadati</taxon>
        <taxon>Bacteroidota</taxon>
        <taxon>Flavobacteriia</taxon>
        <taxon>Flavobacteriales</taxon>
        <taxon>Flavobacteriaceae</taxon>
        <taxon>Lacinutrix</taxon>
    </lineage>
</organism>
<keyword evidence="3" id="KW-0677">Repeat</keyword>
<accession>A0AAC9LKW1</accession>
<dbReference type="Gene3D" id="1.25.40.10">
    <property type="entry name" value="Tetratricopeptide repeat domain"/>
    <property type="match status" value="2"/>
</dbReference>
<keyword evidence="7" id="KW-1133">Transmembrane helix</keyword>
<dbReference type="InterPro" id="IPR036890">
    <property type="entry name" value="HATPase_C_sf"/>
</dbReference>
<dbReference type="KEGG" id="lvn:BWR22_09490"/>
<keyword evidence="7" id="KW-0472">Membrane</keyword>
<dbReference type="SMART" id="SM00028">
    <property type="entry name" value="TPR"/>
    <property type="match status" value="3"/>
</dbReference>
<dbReference type="Gene3D" id="3.30.565.10">
    <property type="entry name" value="Histidine kinase-like ATPase, C-terminal domain"/>
    <property type="match status" value="1"/>
</dbReference>
<name>A0AAC9LKW1_9FLAO</name>
<dbReference type="SUPFAM" id="SSF55874">
    <property type="entry name" value="ATPase domain of HSP90 chaperone/DNA topoisomerase II/histidine kinase"/>
    <property type="match status" value="1"/>
</dbReference>
<sequence length="632" mass="72681">MKTTNKSFLFFCLLYVFINPVLSQNTLKQEDSIAYFYNIARDKHKNFESRLHAVSTALKLIGNNTQNSYYLKTLSTKSYIQSSLKQTDSALISAKLLLEKSIEQKEIKMKKSALKKLARYNRDALNFVTSYNYHKKVIDISLKTKDTLSVVQALQFISSIQNIIGFPFESEASAVECLSLLDKLNNTSKVLDAKVGIYNQLGIIYKDLKNYNRALMLYDKALAITTNKASTYTLLNNKANVYREMNQLEQAEKILKDVYNKSLKLENNKIKNRVLDNLGFVQSKLNQEIAIKNLKKALQNRELENDEFGIYTSCMHIGQHYLNNNNYNNAKTFALRALNIAEKLKSKSYTLDALALLNKLSDHKHVTEYVILKDSIQEAKLKSANKYTSIKYDYAKQELIAKENELEKEKEKRLKFIYLAGIILLIISAAFLYFIIRAKHKKENLQQVFTTEARISKKVHDEVANDVYQIMTKLQSNKNTLNNETVLDDLETIYIKTRDISRENNSIEVEQDFEQLLTDLLLSFKSQSTNIITQNLSNIDWTSFSELKKMTIYRVLQELLVNMKKHSEASFVIINFSKQNHNLIINYKDNGKGAILKKANGLENVENRIAAIKGTVTFETESNKGFKAVIKV</sequence>
<dbReference type="PANTHER" id="PTHR46630:SF1">
    <property type="entry name" value="TETRATRICOPEPTIDE REPEAT PROTEIN 29"/>
    <property type="match status" value="1"/>
</dbReference>
<dbReference type="RefSeq" id="WP_076733447.1">
    <property type="nucleotide sequence ID" value="NZ_CP019352.1"/>
</dbReference>
<feature type="signal peptide" evidence="8">
    <location>
        <begin position="1"/>
        <end position="23"/>
    </location>
</feature>
<dbReference type="Pfam" id="PF13424">
    <property type="entry name" value="TPR_12"/>
    <property type="match status" value="1"/>
</dbReference>
<evidence type="ECO:0000256" key="4">
    <source>
        <dbReference type="ARBA" id="ARBA00022803"/>
    </source>
</evidence>
<dbReference type="InterPro" id="IPR051476">
    <property type="entry name" value="Bac_ResReg_Asp_Phosphatase"/>
</dbReference>
<dbReference type="AlphaFoldDB" id="A0AAC9LKW1"/>
<evidence type="ECO:0000256" key="1">
    <source>
        <dbReference type="ARBA" id="ARBA00004496"/>
    </source>
</evidence>